<proteinExistence type="predicted"/>
<feature type="compositionally biased region" description="Basic and acidic residues" evidence="1">
    <location>
        <begin position="224"/>
        <end position="243"/>
    </location>
</feature>
<dbReference type="InterPro" id="IPR025154">
    <property type="entry name" value="Put_metallopeptidase_dom"/>
</dbReference>
<feature type="region of interest" description="Disordered" evidence="1">
    <location>
        <begin position="198"/>
        <end position="243"/>
    </location>
</feature>
<feature type="compositionally biased region" description="Acidic residues" evidence="1">
    <location>
        <begin position="198"/>
        <end position="210"/>
    </location>
</feature>
<dbReference type="OrthoDB" id="9809307at2"/>
<dbReference type="STRING" id="1121420.SAMN02746098_03164"/>
<reference evidence="5" key="1">
    <citation type="submission" date="2016-11" db="EMBL/GenBank/DDBJ databases">
        <authorList>
            <person name="Varghese N."/>
            <person name="Submissions S."/>
        </authorList>
    </citation>
    <scope>NUCLEOTIDE SEQUENCE [LARGE SCALE GENOMIC DNA]</scope>
    <source>
        <strain evidence="5">DSM 15449</strain>
    </source>
</reference>
<name>A0A1M5ZCK7_9FIRM</name>
<gene>
    <name evidence="4" type="ORF">SAMN02746098_03164</name>
</gene>
<evidence type="ECO:0000313" key="5">
    <source>
        <dbReference type="Proteomes" id="UP000183954"/>
    </source>
</evidence>
<dbReference type="PANTHER" id="PTHR38730:SF1">
    <property type="entry name" value="SLL7028 PROTEIN"/>
    <property type="match status" value="1"/>
</dbReference>
<protein>
    <submittedName>
        <fullName evidence="4">Predicted metal-dependent peptidase</fullName>
    </submittedName>
</protein>
<keyword evidence="5" id="KW-1185">Reference proteome</keyword>
<evidence type="ECO:0000259" key="2">
    <source>
        <dbReference type="Pfam" id="PF09967"/>
    </source>
</evidence>
<dbReference type="RefSeq" id="WP_073030679.1">
    <property type="nucleotide sequence ID" value="NZ_FQXJ01000011.1"/>
</dbReference>
<dbReference type="InterPro" id="IPR018698">
    <property type="entry name" value="VWA-like_dom"/>
</dbReference>
<feature type="domain" description="Putative metallopeptidase" evidence="3">
    <location>
        <begin position="92"/>
        <end position="317"/>
    </location>
</feature>
<accession>A0A1M5ZCK7</accession>
<dbReference type="InterPro" id="IPR036465">
    <property type="entry name" value="vWFA_dom_sf"/>
</dbReference>
<dbReference type="SUPFAM" id="SSF53300">
    <property type="entry name" value="vWA-like"/>
    <property type="match status" value="1"/>
</dbReference>
<sequence>MESFFDNQVKELYEKADIIINNFLKSKRKDKNPKVNIPKEFKEEFFSLVDQVNLSLMEDKDNFYGYFLMQMSREIRFDISSPTAVNFKGAKYVIYFNPIIFLNLNIKQMESTIKHEILHILSRHLIRAEEFKGGYSTLAINLAMNIVVNTYLDHLPPYSVTLEWLNLNYSLNLLPFKPFEYYAEEIQTALDLLEADEDAADESDTDDADDSNDKARAANDAAADPDRDETIETEYNPEKAHDLWADSSDIDEKTLQEFTEKFIDNAQKGSVPNYLESMISSLKNSKGELPWNLYLKRLMGTVESNKKKTITRRNRRQPDRLDLRGQLRSHKARIVVALDISGSISDQEFNQAIKEVLEIVKNYNHEITIIECDSEIRRVYNVKSVKDLKDRSNISGGTRFTPVFEYANHHKVNLLVYFTDGKGEEKLMTIPRGYKTLWVISGRGDKLSLNHSYGAVKKLKNIEIKDDSLKMSDVKIEGFSMQDQESMGI</sequence>
<dbReference type="EMBL" id="FQXJ01000011">
    <property type="protein sequence ID" value="SHI21965.1"/>
    <property type="molecule type" value="Genomic_DNA"/>
</dbReference>
<dbReference type="Gene3D" id="3.40.50.410">
    <property type="entry name" value="von Willebrand factor, type A domain"/>
    <property type="match status" value="1"/>
</dbReference>
<evidence type="ECO:0000256" key="1">
    <source>
        <dbReference type="SAM" id="MobiDB-lite"/>
    </source>
</evidence>
<dbReference type="AlphaFoldDB" id="A0A1M5ZCK7"/>
<organism evidence="4 5">
    <name type="scientific">Desulfosporosinus lacus DSM 15449</name>
    <dbReference type="NCBI Taxonomy" id="1121420"/>
    <lineage>
        <taxon>Bacteria</taxon>
        <taxon>Bacillati</taxon>
        <taxon>Bacillota</taxon>
        <taxon>Clostridia</taxon>
        <taxon>Eubacteriales</taxon>
        <taxon>Desulfitobacteriaceae</taxon>
        <taxon>Desulfosporosinus</taxon>
    </lineage>
</organism>
<dbReference type="Pfam" id="PF13203">
    <property type="entry name" value="DUF2201_N"/>
    <property type="match status" value="1"/>
</dbReference>
<dbReference type="Pfam" id="PF09967">
    <property type="entry name" value="DUF2201"/>
    <property type="match status" value="1"/>
</dbReference>
<evidence type="ECO:0000259" key="3">
    <source>
        <dbReference type="Pfam" id="PF13203"/>
    </source>
</evidence>
<dbReference type="PANTHER" id="PTHR38730">
    <property type="entry name" value="SLL7028 PROTEIN"/>
    <property type="match status" value="1"/>
</dbReference>
<evidence type="ECO:0000313" key="4">
    <source>
        <dbReference type="EMBL" id="SHI21965.1"/>
    </source>
</evidence>
<feature type="domain" description="VWA-like" evidence="2">
    <location>
        <begin position="334"/>
        <end position="446"/>
    </location>
</feature>
<dbReference type="Proteomes" id="UP000183954">
    <property type="component" value="Unassembled WGS sequence"/>
</dbReference>